<evidence type="ECO:0000313" key="2">
    <source>
        <dbReference type="RefSeq" id="XP_021570914.1"/>
    </source>
</evidence>
<keyword evidence="1" id="KW-1185">Reference proteome</keyword>
<gene>
    <name evidence="2" type="primary">LOC110596107</name>
</gene>
<accession>A0A3Q0E3R5</accession>
<dbReference type="OrthoDB" id="5950721at2759"/>
<dbReference type="GeneID" id="110596107"/>
<sequence>MTFTFQSEDLKRDSSKKMSHQHLFSLAMEEDVKTADTKKGNRVLDHEKENTRSICLLEQKRKVVSSNIDVPPVRC</sequence>
<dbReference type="KEGG" id="csyr:110596107"/>
<dbReference type="RefSeq" id="XP_021570914.1">
    <property type="nucleotide sequence ID" value="XM_021715239.1"/>
</dbReference>
<protein>
    <submittedName>
        <fullName evidence="2">Zinc finger protein 704-like</fullName>
    </submittedName>
</protein>
<dbReference type="Proteomes" id="UP000189704">
    <property type="component" value="Unplaced"/>
</dbReference>
<reference evidence="2" key="1">
    <citation type="submission" date="2025-08" db="UniProtKB">
        <authorList>
            <consortium name="RefSeq"/>
        </authorList>
    </citation>
    <scope>IDENTIFICATION</scope>
</reference>
<evidence type="ECO:0000313" key="1">
    <source>
        <dbReference type="Proteomes" id="UP000189704"/>
    </source>
</evidence>
<proteinExistence type="predicted"/>
<dbReference type="AlphaFoldDB" id="A0A3Q0E3R5"/>
<organism evidence="1 2">
    <name type="scientific">Carlito syrichta</name>
    <name type="common">Philippine tarsier</name>
    <name type="synonym">Tarsius syrichta</name>
    <dbReference type="NCBI Taxonomy" id="1868482"/>
    <lineage>
        <taxon>Eukaryota</taxon>
        <taxon>Metazoa</taxon>
        <taxon>Chordata</taxon>
        <taxon>Craniata</taxon>
        <taxon>Vertebrata</taxon>
        <taxon>Euteleostomi</taxon>
        <taxon>Mammalia</taxon>
        <taxon>Eutheria</taxon>
        <taxon>Euarchontoglires</taxon>
        <taxon>Primates</taxon>
        <taxon>Haplorrhini</taxon>
        <taxon>Tarsiiformes</taxon>
        <taxon>Tarsiidae</taxon>
        <taxon>Carlito</taxon>
    </lineage>
</organism>
<name>A0A3Q0E3R5_CARSF</name>